<dbReference type="RefSeq" id="XP_064678405.1">
    <property type="nucleotide sequence ID" value="XM_064826545.1"/>
</dbReference>
<dbReference type="AlphaFoldDB" id="A0AAN7D886"/>
<dbReference type="EC" id="1.1.1.41" evidence="2"/>
<feature type="compositionally biased region" description="Low complexity" evidence="1">
    <location>
        <begin position="85"/>
        <end position="105"/>
    </location>
</feature>
<reference evidence="2 3" key="1">
    <citation type="submission" date="2022-11" db="EMBL/GenBank/DDBJ databases">
        <title>Mucor velutinosus strain NIH1002 WGS.</title>
        <authorList>
            <person name="Subramanian P."/>
            <person name="Mullikin J.C."/>
            <person name="Segre J.A."/>
            <person name="Zelazny A.M."/>
        </authorList>
    </citation>
    <scope>NUCLEOTIDE SEQUENCE [LARGE SCALE GENOMIC DNA]</scope>
    <source>
        <strain evidence="2 3">NIH1002</strain>
    </source>
</reference>
<dbReference type="InterPro" id="IPR019412">
    <property type="entry name" value="IML2/TPR_39"/>
</dbReference>
<sequence length="870" mass="97348">MDTKTSYEPPVAVLQVHNDKELDYATTETSTTMSSNNSSRRSSLSSFDSNNDHTAPLELGLVINALQTSLAEQEEEEEEPVRSNTTTDQPVPSPQSTSSSTTTTAATSVLPAATFGSKGLKREEAVIVDYELDHGVATTTATSRESNATGSANLIVLDCIDPKSVKPNNLTPREQEKADEPILRAMHHLFSNRFMKAKRLFEENAQSDPLHALGLGSMVFLKALMSSSQQATDNAIKVLMSTYSLASAQIDNSTKRNVGGTVIQYFASYCNSIKFSRGSGVPTNITPAKPKALETHKVSTVPNGILRAHVVKAEACLQMAILYLLQETITGYIKCGLNLRRAYSSYSIVWQEYKRMGQLHNEYIDRDTISGIQFGIGAVHLVLSSLPQKILRTVAAFGWKADKHLGFALLKLCLEGRRARASMSSVMLLAYYTTLTSLCPQILADQYTQPAIETLLDAQKAFPNSAIFLYFAGKTSRLARNLTLSTQSFVYAIDTSKNEWAEVEVLHMCSYEIGFNHMMKNKWAEAAAIFQTLSRERYWSQPIFMYLTGACLDMMGQRTEAILAFAEIPHVIKSNRNSKTSSTYCIEQYILRKVKLFQSSGYQDMDMTMCALEYMYLFNAYEFMEMAQLEQNMALTDHALSRILEAEKLEYSIRTTELLPETPPPEYYDQRGALLLIKASILNAMGRYPESIIHLNWIVDHKNKITADKWVVPFAYWEVGMTSWHLDQRIRGKGFWEVALSYTSYDFEYRLAMRINLALTRAAEIGISDKQQASAPISQFEAQPCDSITQSQCNSDVEDESNFELQDDKEDDADKKQQDDRSSTKSLNSDSTANTENLPDKIPAEMEIEQVVDQLKLGSENPAAIVEAQH</sequence>
<dbReference type="SUPFAM" id="SSF48452">
    <property type="entry name" value="TPR-like"/>
    <property type="match status" value="1"/>
</dbReference>
<evidence type="ECO:0000313" key="3">
    <source>
        <dbReference type="Proteomes" id="UP001304243"/>
    </source>
</evidence>
<dbReference type="GO" id="GO:0004449">
    <property type="term" value="F:isocitrate dehydrogenase (NAD+) activity"/>
    <property type="evidence" value="ECO:0007669"/>
    <property type="project" value="UniProtKB-EC"/>
</dbReference>
<keyword evidence="2" id="KW-0560">Oxidoreductase</keyword>
<dbReference type="Proteomes" id="UP001304243">
    <property type="component" value="Unassembled WGS sequence"/>
</dbReference>
<feature type="compositionally biased region" description="Low complexity" evidence="1">
    <location>
        <begin position="26"/>
        <end position="49"/>
    </location>
</feature>
<dbReference type="PANTHER" id="PTHR31859">
    <property type="entry name" value="TETRATRICOPEPTIDE REPEAT PROTEIN 39 FAMILY MEMBER"/>
    <property type="match status" value="1"/>
</dbReference>
<feature type="region of interest" description="Disordered" evidence="1">
    <location>
        <begin position="1"/>
        <end position="54"/>
    </location>
</feature>
<dbReference type="PANTHER" id="PTHR31859:SF1">
    <property type="entry name" value="TETRATRICOPEPTIDE REPEAT PROTEIN 39C"/>
    <property type="match status" value="1"/>
</dbReference>
<evidence type="ECO:0000256" key="1">
    <source>
        <dbReference type="SAM" id="MobiDB-lite"/>
    </source>
</evidence>
<dbReference type="EMBL" id="JASEJX010000028">
    <property type="protein sequence ID" value="KAK4511739.1"/>
    <property type="molecule type" value="Genomic_DNA"/>
</dbReference>
<protein>
    <submittedName>
        <fullName evidence="2">NAD-dependent isocitrate dehydrogenase</fullName>
        <ecNumber evidence="2">1.1.1.41</ecNumber>
    </submittedName>
</protein>
<organism evidence="2 3">
    <name type="scientific">Mucor velutinosus</name>
    <dbReference type="NCBI Taxonomy" id="708070"/>
    <lineage>
        <taxon>Eukaryota</taxon>
        <taxon>Fungi</taxon>
        <taxon>Fungi incertae sedis</taxon>
        <taxon>Mucoromycota</taxon>
        <taxon>Mucoromycotina</taxon>
        <taxon>Mucoromycetes</taxon>
        <taxon>Mucorales</taxon>
        <taxon>Mucorineae</taxon>
        <taxon>Mucoraceae</taxon>
        <taxon>Mucor</taxon>
    </lineage>
</organism>
<dbReference type="InterPro" id="IPR011990">
    <property type="entry name" value="TPR-like_helical_dom_sf"/>
</dbReference>
<keyword evidence="3" id="KW-1185">Reference proteome</keyword>
<comment type="caution">
    <text evidence="2">The sequence shown here is derived from an EMBL/GenBank/DDBJ whole genome shotgun (WGS) entry which is preliminary data.</text>
</comment>
<feature type="region of interest" description="Disordered" evidence="1">
    <location>
        <begin position="70"/>
        <end position="105"/>
    </location>
</feature>
<feature type="region of interest" description="Disordered" evidence="1">
    <location>
        <begin position="791"/>
        <end position="844"/>
    </location>
</feature>
<feature type="compositionally biased region" description="Acidic residues" evidence="1">
    <location>
        <begin position="796"/>
        <end position="811"/>
    </location>
</feature>
<proteinExistence type="predicted"/>
<dbReference type="Gene3D" id="1.25.40.10">
    <property type="entry name" value="Tetratricopeptide repeat domain"/>
    <property type="match status" value="1"/>
</dbReference>
<dbReference type="GeneID" id="89950969"/>
<name>A0AAN7D886_9FUNG</name>
<gene>
    <name evidence="2" type="primary">IDH2</name>
    <name evidence="2" type="ORF">ATC70_007283</name>
</gene>
<feature type="compositionally biased region" description="Polar residues" evidence="1">
    <location>
        <begin position="824"/>
        <end position="837"/>
    </location>
</feature>
<accession>A0AAN7D886</accession>
<feature type="compositionally biased region" description="Basic and acidic residues" evidence="1">
    <location>
        <begin position="812"/>
        <end position="823"/>
    </location>
</feature>
<dbReference type="Pfam" id="PF10300">
    <property type="entry name" value="Iml2-TPR_39"/>
    <property type="match status" value="1"/>
</dbReference>
<evidence type="ECO:0000313" key="2">
    <source>
        <dbReference type="EMBL" id="KAK4511739.1"/>
    </source>
</evidence>